<evidence type="ECO:0000313" key="3">
    <source>
        <dbReference type="Proteomes" id="UP000054107"/>
    </source>
</evidence>
<feature type="region of interest" description="Disordered" evidence="1">
    <location>
        <begin position="1"/>
        <end position="21"/>
    </location>
</feature>
<proteinExistence type="predicted"/>
<organism evidence="2 3">
    <name type="scientific">Parasitella parasitica</name>
    <dbReference type="NCBI Taxonomy" id="35722"/>
    <lineage>
        <taxon>Eukaryota</taxon>
        <taxon>Fungi</taxon>
        <taxon>Fungi incertae sedis</taxon>
        <taxon>Mucoromycota</taxon>
        <taxon>Mucoromycotina</taxon>
        <taxon>Mucoromycetes</taxon>
        <taxon>Mucorales</taxon>
        <taxon>Mucorineae</taxon>
        <taxon>Mucoraceae</taxon>
        <taxon>Parasitella</taxon>
    </lineage>
</organism>
<feature type="region of interest" description="Disordered" evidence="1">
    <location>
        <begin position="61"/>
        <end position="81"/>
    </location>
</feature>
<evidence type="ECO:0000313" key="2">
    <source>
        <dbReference type="EMBL" id="CEP07879.1"/>
    </source>
</evidence>
<name>A0A0B7MY86_9FUNG</name>
<reference evidence="2 3" key="1">
    <citation type="submission" date="2014-09" db="EMBL/GenBank/DDBJ databases">
        <authorList>
            <person name="Ellenberger Sabrina"/>
        </authorList>
    </citation>
    <scope>NUCLEOTIDE SEQUENCE [LARGE SCALE GENOMIC DNA]</scope>
    <source>
        <strain evidence="2 3">CBS 412.66</strain>
    </source>
</reference>
<dbReference type="EMBL" id="LN719426">
    <property type="protein sequence ID" value="CEP07879.1"/>
    <property type="molecule type" value="Genomic_DNA"/>
</dbReference>
<gene>
    <name evidence="2" type="primary">PARPA_01188.1 scaffold 1359</name>
</gene>
<dbReference type="AlphaFoldDB" id="A0A0B7MY86"/>
<sequence length="81" mass="9168">MLPISNYAVPHSRRRSSLSQIPSIDPYAKRSSFSSSSSAFSVSTLSSSDIQNTLKQQSSWESTTSYYQQQHQQNVHTDHLF</sequence>
<evidence type="ECO:0000256" key="1">
    <source>
        <dbReference type="SAM" id="MobiDB-lite"/>
    </source>
</evidence>
<dbReference type="Proteomes" id="UP000054107">
    <property type="component" value="Unassembled WGS sequence"/>
</dbReference>
<keyword evidence="3" id="KW-1185">Reference proteome</keyword>
<accession>A0A0B7MY86</accession>
<dbReference type="OrthoDB" id="10551797at2759"/>
<protein>
    <submittedName>
        <fullName evidence="2">Uncharacterized protein</fullName>
    </submittedName>
</protein>